<feature type="region of interest" description="Disordered" evidence="1">
    <location>
        <begin position="1"/>
        <end position="46"/>
    </location>
</feature>
<reference evidence="3 4" key="1">
    <citation type="journal article" date="2021" name="Sci. Rep.">
        <title>The genome of the diatom Chaetoceros tenuissimus carries an ancient integrated fragment of an extant virus.</title>
        <authorList>
            <person name="Hongo Y."/>
            <person name="Kimura K."/>
            <person name="Takaki Y."/>
            <person name="Yoshida Y."/>
            <person name="Baba S."/>
            <person name="Kobayashi G."/>
            <person name="Nagasaki K."/>
            <person name="Hano T."/>
            <person name="Tomaru Y."/>
        </authorList>
    </citation>
    <scope>NUCLEOTIDE SEQUENCE [LARGE SCALE GENOMIC DNA]</scope>
    <source>
        <strain evidence="3 4">NIES-3715</strain>
    </source>
</reference>
<gene>
    <name evidence="3" type="ORF">CTEN210_09028</name>
</gene>
<evidence type="ECO:0000313" key="4">
    <source>
        <dbReference type="Proteomes" id="UP001054902"/>
    </source>
</evidence>
<feature type="region of interest" description="Disordered" evidence="1">
    <location>
        <begin position="544"/>
        <end position="569"/>
    </location>
</feature>
<dbReference type="Proteomes" id="UP001054902">
    <property type="component" value="Unassembled WGS sequence"/>
</dbReference>
<evidence type="ECO:0000259" key="2">
    <source>
        <dbReference type="Pfam" id="PF20499"/>
    </source>
</evidence>
<evidence type="ECO:0000256" key="1">
    <source>
        <dbReference type="SAM" id="MobiDB-lite"/>
    </source>
</evidence>
<dbReference type="InterPro" id="IPR046616">
    <property type="entry name" value="DUF6729"/>
</dbReference>
<keyword evidence="4" id="KW-1185">Reference proteome</keyword>
<proteinExistence type="predicted"/>
<evidence type="ECO:0000313" key="3">
    <source>
        <dbReference type="EMBL" id="GFH52552.1"/>
    </source>
</evidence>
<comment type="caution">
    <text evidence="3">The sequence shown here is derived from an EMBL/GenBank/DDBJ whole genome shotgun (WGS) entry which is preliminary data.</text>
</comment>
<organism evidence="3 4">
    <name type="scientific">Chaetoceros tenuissimus</name>
    <dbReference type="NCBI Taxonomy" id="426638"/>
    <lineage>
        <taxon>Eukaryota</taxon>
        <taxon>Sar</taxon>
        <taxon>Stramenopiles</taxon>
        <taxon>Ochrophyta</taxon>
        <taxon>Bacillariophyta</taxon>
        <taxon>Coscinodiscophyceae</taxon>
        <taxon>Chaetocerotophycidae</taxon>
        <taxon>Chaetocerotales</taxon>
        <taxon>Chaetocerotaceae</taxon>
        <taxon>Chaetoceros</taxon>
    </lineage>
</organism>
<dbReference type="Pfam" id="PF20499">
    <property type="entry name" value="DUF6729"/>
    <property type="match status" value="1"/>
</dbReference>
<sequence length="607" mass="70271">MNNQKKQRSLFGGSPREKEKRPRKRRTNAQIDLDKSKKKRENSTTTAKMRDNLCAFFGKVIEKLHIPWDKIRHRDRNVQPRINRQVEDIEDSDDLLDDDNEELVDGEYDEKQSEEQTLHPTKELSIMGKFQKAIEKRIQIESNTKDPISDEEKWLFPYLKRNKFWIRKECSSAVCQKLGIPHEAEGYYKDIRVWLPDVEFQYMPHCPTCSNNDRVAPHCYGEGDKTISRSVISVSNNYSLLSRRYICHTCEKEKQGQFTFQGYNSNSVNLLPKCHMLEFPAFLTKNLAMDWSLLDLMRPCFDNGMRPLAFRDMIHELHSKEYEKLALLHDFKNDINLITETKYDIPFSNYSDKMFYNGYVPGAKWFRSVYILFHRTIRDHLDKEVKKRGSQIIYIDTHYKAIKTFRKLNGIPLVRGVFTVANESNEWRSQTYVTSVPCLHRQTIIEAVNEVTGDDSAVQIKQSEDQNSNDIDNAIVEVETPNEPIITAVTQALQQHIGPKLKPKKAHKPRPIEQVDINFGTMLDMTYVGGIPMTYNHQYEATPVSNIATNPPPTRGPDRKQRKSGRNCPICNKTEKDGCNGGRSGRVAKGSHLYCMTTNQIVRSGPP</sequence>
<name>A0AAD3CV00_9STRA</name>
<dbReference type="AlphaFoldDB" id="A0AAD3CV00"/>
<dbReference type="EMBL" id="BLLK01000045">
    <property type="protein sequence ID" value="GFH52552.1"/>
    <property type="molecule type" value="Genomic_DNA"/>
</dbReference>
<feature type="domain" description="DUF6729" evidence="2">
    <location>
        <begin position="180"/>
        <end position="371"/>
    </location>
</feature>
<protein>
    <recommendedName>
        <fullName evidence="2">DUF6729 domain-containing protein</fullName>
    </recommendedName>
</protein>
<accession>A0AAD3CV00</accession>